<evidence type="ECO:0000313" key="3">
    <source>
        <dbReference type="Proteomes" id="UP001391051"/>
    </source>
</evidence>
<sequence length="131" mass="14048">MAAIFSLMLWQTGASQLIRPGSALNLWRFPSPPESSGPDDTTAATTTTQQDLVHGLIRREAVRNLALGLVGLATWYRSDRKLLGCVMLCGCSTAFSDGLISRAAIGGEELRHWAFLPFILGTAAGLFGWPG</sequence>
<feature type="chain" id="PRO_5046694695" evidence="1">
    <location>
        <begin position="24"/>
        <end position="131"/>
    </location>
</feature>
<dbReference type="EMBL" id="JAQQWE010000006">
    <property type="protein sequence ID" value="KAK7948730.1"/>
    <property type="molecule type" value="Genomic_DNA"/>
</dbReference>
<dbReference type="GeneID" id="92078900"/>
<keyword evidence="1" id="KW-0732">Signal</keyword>
<dbReference type="RefSeq" id="XP_066698236.1">
    <property type="nucleotide sequence ID" value="XM_066845838.1"/>
</dbReference>
<name>A0ABR1Q8F4_9PEZI</name>
<dbReference type="Pfam" id="PF14087">
    <property type="entry name" value="DUF4267"/>
    <property type="match status" value="1"/>
</dbReference>
<feature type="signal peptide" evidence="1">
    <location>
        <begin position="1"/>
        <end position="23"/>
    </location>
</feature>
<dbReference type="InterPro" id="IPR025363">
    <property type="entry name" value="DUF4267"/>
</dbReference>
<gene>
    <name evidence="2" type="ORF">PG986_009616</name>
</gene>
<organism evidence="2 3">
    <name type="scientific">Apiospora aurea</name>
    <dbReference type="NCBI Taxonomy" id="335848"/>
    <lineage>
        <taxon>Eukaryota</taxon>
        <taxon>Fungi</taxon>
        <taxon>Dikarya</taxon>
        <taxon>Ascomycota</taxon>
        <taxon>Pezizomycotina</taxon>
        <taxon>Sordariomycetes</taxon>
        <taxon>Xylariomycetidae</taxon>
        <taxon>Amphisphaeriales</taxon>
        <taxon>Apiosporaceae</taxon>
        <taxon>Apiospora</taxon>
    </lineage>
</organism>
<evidence type="ECO:0000256" key="1">
    <source>
        <dbReference type="SAM" id="SignalP"/>
    </source>
</evidence>
<evidence type="ECO:0000313" key="2">
    <source>
        <dbReference type="EMBL" id="KAK7948730.1"/>
    </source>
</evidence>
<comment type="caution">
    <text evidence="2">The sequence shown here is derived from an EMBL/GenBank/DDBJ whole genome shotgun (WGS) entry which is preliminary data.</text>
</comment>
<keyword evidence="3" id="KW-1185">Reference proteome</keyword>
<reference evidence="2 3" key="1">
    <citation type="submission" date="2023-01" db="EMBL/GenBank/DDBJ databases">
        <title>Analysis of 21 Apiospora genomes using comparative genomics revels a genus with tremendous synthesis potential of carbohydrate active enzymes and secondary metabolites.</title>
        <authorList>
            <person name="Sorensen T."/>
        </authorList>
    </citation>
    <scope>NUCLEOTIDE SEQUENCE [LARGE SCALE GENOMIC DNA]</scope>
    <source>
        <strain evidence="2 3">CBS 24483</strain>
    </source>
</reference>
<proteinExistence type="predicted"/>
<accession>A0ABR1Q8F4</accession>
<protein>
    <submittedName>
        <fullName evidence="2">Uncharacterized protein</fullName>
    </submittedName>
</protein>
<dbReference type="Proteomes" id="UP001391051">
    <property type="component" value="Unassembled WGS sequence"/>
</dbReference>